<dbReference type="PANTHER" id="PTHR44755">
    <property type="entry name" value="NATRIURETIC PEPTIDE RECEPTOR 3-RELATED"/>
    <property type="match status" value="1"/>
</dbReference>
<sequence length="350" mass="39440">MHNPASHRQAKTTPTMTTAPCHSIALVSSPSSPSHDSCSSVNWSSLSYRPALPRLLVLAGLVLSLLLGMAAVAHADDKTHELHIAVLVPDDDTRPFTRKRMRPAIDIAVEKVSDPGGLLQEVDVHVHYADSKCDIAWGIKGAIDLHYKGHADVFLGPVCDYTAAPVARQSVFWDTPVLTYAQAKDFRAEETLSKVTRVGNDFFQLGEFFNEMFKTNHWRNFTIIYDPAAWDKLIDRLAHIMAESVHATILQLTGYPSAYFKIDIKAVDYEKILLEEVGTRFAACRPTQQERYTPLYQRVEDIECLYFGRPRMKVRLIYHLFPPLGVYQHFSLAVTTSAGLSRDDERWVKP</sequence>
<proteinExistence type="predicted"/>
<evidence type="ECO:0000313" key="7">
    <source>
        <dbReference type="EMBL" id="KAK3752763.1"/>
    </source>
</evidence>
<organism evidence="7 8">
    <name type="scientific">Elysia crispata</name>
    <name type="common">lettuce slug</name>
    <dbReference type="NCBI Taxonomy" id="231223"/>
    <lineage>
        <taxon>Eukaryota</taxon>
        <taxon>Metazoa</taxon>
        <taxon>Spiralia</taxon>
        <taxon>Lophotrochozoa</taxon>
        <taxon>Mollusca</taxon>
        <taxon>Gastropoda</taxon>
        <taxon>Heterobranchia</taxon>
        <taxon>Euthyneura</taxon>
        <taxon>Panpulmonata</taxon>
        <taxon>Sacoglossa</taxon>
        <taxon>Placobranchoidea</taxon>
        <taxon>Plakobranchidae</taxon>
        <taxon>Elysia</taxon>
    </lineage>
</organism>
<comment type="caution">
    <text evidence="7">The sequence shown here is derived from an EMBL/GenBank/DDBJ whole genome shotgun (WGS) entry which is preliminary data.</text>
</comment>
<accession>A0AAE1D201</accession>
<dbReference type="GO" id="GO:0038023">
    <property type="term" value="F:signaling receptor activity"/>
    <property type="evidence" value="ECO:0007669"/>
    <property type="project" value="TreeGrafter"/>
</dbReference>
<evidence type="ECO:0000313" key="8">
    <source>
        <dbReference type="Proteomes" id="UP001283361"/>
    </source>
</evidence>
<name>A0AAE1D201_9GAST</name>
<dbReference type="InterPro" id="IPR052612">
    <property type="entry name" value="ANP_Clearance_Receptor"/>
</dbReference>
<dbReference type="EMBL" id="JAWDGP010005741">
    <property type="protein sequence ID" value="KAK3752763.1"/>
    <property type="molecule type" value="Genomic_DNA"/>
</dbReference>
<dbReference type="Gene3D" id="3.40.50.2300">
    <property type="match status" value="1"/>
</dbReference>
<dbReference type="Proteomes" id="UP001283361">
    <property type="component" value="Unassembled WGS sequence"/>
</dbReference>
<dbReference type="InterPro" id="IPR001828">
    <property type="entry name" value="ANF_lig-bd_rcpt"/>
</dbReference>
<evidence type="ECO:0000256" key="1">
    <source>
        <dbReference type="ARBA" id="ARBA00004370"/>
    </source>
</evidence>
<evidence type="ECO:0000256" key="5">
    <source>
        <dbReference type="SAM" id="Phobius"/>
    </source>
</evidence>
<feature type="domain" description="Receptor ligand binding region" evidence="6">
    <location>
        <begin position="101"/>
        <end position="243"/>
    </location>
</feature>
<gene>
    <name evidence="7" type="ORF">RRG08_047535</name>
</gene>
<feature type="transmembrane region" description="Helical" evidence="5">
    <location>
        <begin position="55"/>
        <end position="75"/>
    </location>
</feature>
<dbReference type="GO" id="GO:0007165">
    <property type="term" value="P:signal transduction"/>
    <property type="evidence" value="ECO:0007669"/>
    <property type="project" value="TreeGrafter"/>
</dbReference>
<keyword evidence="2 5" id="KW-0812">Transmembrane</keyword>
<dbReference type="SUPFAM" id="SSF53822">
    <property type="entry name" value="Periplasmic binding protein-like I"/>
    <property type="match status" value="1"/>
</dbReference>
<protein>
    <recommendedName>
        <fullName evidence="6">Receptor ligand binding region domain-containing protein</fullName>
    </recommendedName>
</protein>
<dbReference type="GO" id="GO:0017046">
    <property type="term" value="F:peptide hormone binding"/>
    <property type="evidence" value="ECO:0007669"/>
    <property type="project" value="TreeGrafter"/>
</dbReference>
<keyword evidence="8" id="KW-1185">Reference proteome</keyword>
<dbReference type="AlphaFoldDB" id="A0AAE1D201"/>
<dbReference type="PANTHER" id="PTHR44755:SF11">
    <property type="entry name" value="ATRIAL NATRIURETIC PEPTIDE RECEPTOR 3 ISOFORM X1"/>
    <property type="match status" value="1"/>
</dbReference>
<evidence type="ECO:0000256" key="4">
    <source>
        <dbReference type="ARBA" id="ARBA00023136"/>
    </source>
</evidence>
<keyword evidence="3 5" id="KW-1133">Transmembrane helix</keyword>
<evidence type="ECO:0000256" key="3">
    <source>
        <dbReference type="ARBA" id="ARBA00022989"/>
    </source>
</evidence>
<dbReference type="GO" id="GO:0016020">
    <property type="term" value="C:membrane"/>
    <property type="evidence" value="ECO:0007669"/>
    <property type="project" value="UniProtKB-SubCell"/>
</dbReference>
<comment type="subcellular location">
    <subcellularLocation>
        <location evidence="1">Membrane</location>
    </subcellularLocation>
</comment>
<keyword evidence="4 5" id="KW-0472">Membrane</keyword>
<reference evidence="7" key="1">
    <citation type="journal article" date="2023" name="G3 (Bethesda)">
        <title>A reference genome for the long-term kleptoplast-retaining sea slug Elysia crispata morphotype clarki.</title>
        <authorList>
            <person name="Eastman K.E."/>
            <person name="Pendleton A.L."/>
            <person name="Shaikh M.A."/>
            <person name="Suttiyut T."/>
            <person name="Ogas R."/>
            <person name="Tomko P."/>
            <person name="Gavelis G."/>
            <person name="Widhalm J.R."/>
            <person name="Wisecaver J.H."/>
        </authorList>
    </citation>
    <scope>NUCLEOTIDE SEQUENCE</scope>
    <source>
        <strain evidence="7">ECLA1</strain>
    </source>
</reference>
<evidence type="ECO:0000259" key="6">
    <source>
        <dbReference type="Pfam" id="PF01094"/>
    </source>
</evidence>
<dbReference type="InterPro" id="IPR028082">
    <property type="entry name" value="Peripla_BP_I"/>
</dbReference>
<evidence type="ECO:0000256" key="2">
    <source>
        <dbReference type="ARBA" id="ARBA00022692"/>
    </source>
</evidence>
<dbReference type="Pfam" id="PF01094">
    <property type="entry name" value="ANF_receptor"/>
    <property type="match status" value="1"/>
</dbReference>